<keyword evidence="2" id="KW-0238">DNA-binding</keyword>
<sequence length="354" mass="39283">MSVVVPAHRSPAFRATSLSSWVAAVKRAVEAKGVDAAALMRSVGMDLAQLDDPLARYPVEQTMAFWRAALAHTHDPLLGLHTAKYLSPATFHALGYALLASCTLGEYFERAARYFRIVTDAGQLIFERTPTHGQMILRVDPQLVSPDTHEVVWAVLDCFLFTTVRTCGLLHGPGFEVMALHLQRPVPSQREAYERTLRVVPVYDQADSRVLISEAVLSRPLPHANAMLARINEEAAGRYLADLGQGDVLVRLKRLLQERLPSGDPSLEDLAASLNMPPRSLQRRLAGLGTSFRDLIHQVRHQLALEYLSQPHHSISDIAYLLGFAEVSAFTRAFRRWTGSSPSAWREAPPGRKD</sequence>
<reference evidence="5 6" key="1">
    <citation type="submission" date="2019-02" db="EMBL/GenBank/DDBJ databases">
        <title>Aquabacterium sp. strain KMB7.</title>
        <authorList>
            <person name="Chen W.-M."/>
        </authorList>
    </citation>
    <scope>NUCLEOTIDE SEQUENCE [LARGE SCALE GENOMIC DNA]</scope>
    <source>
        <strain evidence="5 6">KMB7</strain>
    </source>
</reference>
<dbReference type="EMBL" id="SIXI01000005">
    <property type="protein sequence ID" value="TBO29395.1"/>
    <property type="molecule type" value="Genomic_DNA"/>
</dbReference>
<dbReference type="RefSeq" id="WP_130968690.1">
    <property type="nucleotide sequence ID" value="NZ_SIXI01000005.1"/>
</dbReference>
<evidence type="ECO:0000256" key="3">
    <source>
        <dbReference type="ARBA" id="ARBA00023163"/>
    </source>
</evidence>
<dbReference type="GO" id="GO:0005829">
    <property type="term" value="C:cytosol"/>
    <property type="evidence" value="ECO:0007669"/>
    <property type="project" value="TreeGrafter"/>
</dbReference>
<gene>
    <name evidence="5" type="ORF">EYS42_13415</name>
</gene>
<dbReference type="InterPro" id="IPR020449">
    <property type="entry name" value="Tscrpt_reg_AraC-type_HTH"/>
</dbReference>
<accession>A0A4Q9GWH0</accession>
<dbReference type="InterPro" id="IPR032687">
    <property type="entry name" value="AraC-type_N"/>
</dbReference>
<dbReference type="Pfam" id="PF12625">
    <property type="entry name" value="Arabinose_bd"/>
    <property type="match status" value="1"/>
</dbReference>
<dbReference type="Proteomes" id="UP000292120">
    <property type="component" value="Unassembled WGS sequence"/>
</dbReference>
<dbReference type="SMART" id="SM00342">
    <property type="entry name" value="HTH_ARAC"/>
    <property type="match status" value="1"/>
</dbReference>
<evidence type="ECO:0000313" key="5">
    <source>
        <dbReference type="EMBL" id="TBO29395.1"/>
    </source>
</evidence>
<organism evidence="5 6">
    <name type="scientific">Aquabacterium lacunae</name>
    <dbReference type="NCBI Taxonomy" id="2528630"/>
    <lineage>
        <taxon>Bacteria</taxon>
        <taxon>Pseudomonadati</taxon>
        <taxon>Pseudomonadota</taxon>
        <taxon>Betaproteobacteria</taxon>
        <taxon>Burkholderiales</taxon>
        <taxon>Aquabacterium</taxon>
    </lineage>
</organism>
<dbReference type="OrthoDB" id="6506763at2"/>
<dbReference type="Gene3D" id="1.10.10.60">
    <property type="entry name" value="Homeodomain-like"/>
    <property type="match status" value="1"/>
</dbReference>
<dbReference type="PANTHER" id="PTHR47894:SF1">
    <property type="entry name" value="HTH-TYPE TRANSCRIPTIONAL REGULATOR VQSM"/>
    <property type="match status" value="1"/>
</dbReference>
<evidence type="ECO:0000256" key="1">
    <source>
        <dbReference type="ARBA" id="ARBA00023015"/>
    </source>
</evidence>
<dbReference type="AlphaFoldDB" id="A0A4Q9GWH0"/>
<dbReference type="InterPro" id="IPR009057">
    <property type="entry name" value="Homeodomain-like_sf"/>
</dbReference>
<dbReference type="PROSITE" id="PS01124">
    <property type="entry name" value="HTH_ARAC_FAMILY_2"/>
    <property type="match status" value="1"/>
</dbReference>
<dbReference type="GO" id="GO:0000976">
    <property type="term" value="F:transcription cis-regulatory region binding"/>
    <property type="evidence" value="ECO:0007669"/>
    <property type="project" value="TreeGrafter"/>
</dbReference>
<evidence type="ECO:0000256" key="2">
    <source>
        <dbReference type="ARBA" id="ARBA00023125"/>
    </source>
</evidence>
<dbReference type="GO" id="GO:0003700">
    <property type="term" value="F:DNA-binding transcription factor activity"/>
    <property type="evidence" value="ECO:0007669"/>
    <property type="project" value="InterPro"/>
</dbReference>
<evidence type="ECO:0000259" key="4">
    <source>
        <dbReference type="PROSITE" id="PS01124"/>
    </source>
</evidence>
<keyword evidence="6" id="KW-1185">Reference proteome</keyword>
<dbReference type="PRINTS" id="PR00032">
    <property type="entry name" value="HTHARAC"/>
</dbReference>
<protein>
    <submittedName>
        <fullName evidence="5">AraC family transcriptional regulator</fullName>
    </submittedName>
</protein>
<evidence type="ECO:0000313" key="6">
    <source>
        <dbReference type="Proteomes" id="UP000292120"/>
    </source>
</evidence>
<proteinExistence type="predicted"/>
<comment type="caution">
    <text evidence="5">The sequence shown here is derived from an EMBL/GenBank/DDBJ whole genome shotgun (WGS) entry which is preliminary data.</text>
</comment>
<dbReference type="SUPFAM" id="SSF46689">
    <property type="entry name" value="Homeodomain-like"/>
    <property type="match status" value="1"/>
</dbReference>
<dbReference type="Pfam" id="PF12833">
    <property type="entry name" value="HTH_18"/>
    <property type="match status" value="1"/>
</dbReference>
<name>A0A4Q9GWH0_9BURK</name>
<feature type="domain" description="HTH araC/xylS-type" evidence="4">
    <location>
        <begin position="250"/>
        <end position="348"/>
    </location>
</feature>
<keyword evidence="3" id="KW-0804">Transcription</keyword>
<dbReference type="InterPro" id="IPR018060">
    <property type="entry name" value="HTH_AraC"/>
</dbReference>
<keyword evidence="1" id="KW-0805">Transcription regulation</keyword>
<dbReference type="PANTHER" id="PTHR47894">
    <property type="entry name" value="HTH-TYPE TRANSCRIPTIONAL REGULATOR GADX"/>
    <property type="match status" value="1"/>
</dbReference>